<dbReference type="InterPro" id="IPR001128">
    <property type="entry name" value="Cyt_P450"/>
</dbReference>
<evidence type="ECO:0000313" key="15">
    <source>
        <dbReference type="Proteomes" id="UP001556367"/>
    </source>
</evidence>
<evidence type="ECO:0000256" key="11">
    <source>
        <dbReference type="ARBA" id="ARBA00023033"/>
    </source>
</evidence>
<evidence type="ECO:0000256" key="13">
    <source>
        <dbReference type="RuleBase" id="RU000461"/>
    </source>
</evidence>
<dbReference type="InterPro" id="IPR002403">
    <property type="entry name" value="Cyt_P450_E_grp-IV"/>
</dbReference>
<evidence type="ECO:0008006" key="16">
    <source>
        <dbReference type="Google" id="ProtNLM"/>
    </source>
</evidence>
<keyword evidence="8" id="KW-1133">Transmembrane helix</keyword>
<keyword evidence="12" id="KW-0472">Membrane</keyword>
<accession>A0ABR3IQJ8</accession>
<dbReference type="InterPro" id="IPR036396">
    <property type="entry name" value="Cyt_P450_sf"/>
</dbReference>
<evidence type="ECO:0000256" key="2">
    <source>
        <dbReference type="ARBA" id="ARBA00004370"/>
    </source>
</evidence>
<comment type="cofactor">
    <cofactor evidence="1">
        <name>heme</name>
        <dbReference type="ChEBI" id="CHEBI:30413"/>
    </cofactor>
</comment>
<reference evidence="15" key="1">
    <citation type="submission" date="2024-06" db="EMBL/GenBank/DDBJ databases">
        <title>Multi-omics analyses provide insights into the biosynthesis of the anticancer antibiotic pleurotin in Hohenbuehelia grisea.</title>
        <authorList>
            <person name="Weaver J.A."/>
            <person name="Alberti F."/>
        </authorList>
    </citation>
    <scope>NUCLEOTIDE SEQUENCE [LARGE SCALE GENOMIC DNA]</scope>
    <source>
        <strain evidence="15">T-177</strain>
    </source>
</reference>
<keyword evidence="6" id="KW-0812">Transmembrane</keyword>
<organism evidence="14 15">
    <name type="scientific">Hohenbuehelia grisea</name>
    <dbReference type="NCBI Taxonomy" id="104357"/>
    <lineage>
        <taxon>Eukaryota</taxon>
        <taxon>Fungi</taxon>
        <taxon>Dikarya</taxon>
        <taxon>Basidiomycota</taxon>
        <taxon>Agaricomycotina</taxon>
        <taxon>Agaricomycetes</taxon>
        <taxon>Agaricomycetidae</taxon>
        <taxon>Agaricales</taxon>
        <taxon>Pleurotineae</taxon>
        <taxon>Pleurotaceae</taxon>
        <taxon>Hohenbuehelia</taxon>
    </lineage>
</organism>
<dbReference type="InterPro" id="IPR017972">
    <property type="entry name" value="Cyt_P450_CS"/>
</dbReference>
<keyword evidence="7 13" id="KW-0479">Metal-binding</keyword>
<dbReference type="PANTHER" id="PTHR24305">
    <property type="entry name" value="CYTOCHROME P450"/>
    <property type="match status" value="1"/>
</dbReference>
<dbReference type="PRINTS" id="PR00385">
    <property type="entry name" value="P450"/>
</dbReference>
<dbReference type="Proteomes" id="UP001556367">
    <property type="component" value="Unassembled WGS sequence"/>
</dbReference>
<keyword evidence="11 13" id="KW-0503">Monooxygenase</keyword>
<evidence type="ECO:0000256" key="6">
    <source>
        <dbReference type="ARBA" id="ARBA00022692"/>
    </source>
</evidence>
<dbReference type="InterPro" id="IPR050121">
    <property type="entry name" value="Cytochrome_P450_monoxygenase"/>
</dbReference>
<evidence type="ECO:0000256" key="8">
    <source>
        <dbReference type="ARBA" id="ARBA00022989"/>
    </source>
</evidence>
<protein>
    <recommendedName>
        <fullName evidence="16">Cytochrome P450</fullName>
    </recommendedName>
</protein>
<dbReference type="Pfam" id="PF00067">
    <property type="entry name" value="p450"/>
    <property type="match status" value="1"/>
</dbReference>
<dbReference type="PANTHER" id="PTHR24305:SF166">
    <property type="entry name" value="CYTOCHROME P450 12A4, MITOCHONDRIAL-RELATED"/>
    <property type="match status" value="1"/>
</dbReference>
<evidence type="ECO:0000256" key="1">
    <source>
        <dbReference type="ARBA" id="ARBA00001971"/>
    </source>
</evidence>
<keyword evidence="9 13" id="KW-0560">Oxidoreductase</keyword>
<sequence length="220" mass="24220">MDTTSAALSRTLHVLATHHDMQNRLRSEIIEAKRGCGGDLPYDELVSLPYLDAICREILRLYPPVSTLTRTTRKDVILPLSMPILGLNGLPISEVVVPAHTNVTVSILAANRNPAVWGPDALEFKPERWLAPLPETVLQAHLPGIYSHMMTFSGGGRACIGFKFSQLEMKVVLSELISTFEFLPSKEKICWNMNGITTPAVEESSMNGPQMPIMISLVNA</sequence>
<dbReference type="EMBL" id="JASNQZ010000018">
    <property type="protein sequence ID" value="KAL0945522.1"/>
    <property type="molecule type" value="Genomic_DNA"/>
</dbReference>
<evidence type="ECO:0000313" key="14">
    <source>
        <dbReference type="EMBL" id="KAL0945522.1"/>
    </source>
</evidence>
<dbReference type="PROSITE" id="PS00086">
    <property type="entry name" value="CYTOCHROME_P450"/>
    <property type="match status" value="1"/>
</dbReference>
<evidence type="ECO:0000256" key="9">
    <source>
        <dbReference type="ARBA" id="ARBA00023002"/>
    </source>
</evidence>
<evidence type="ECO:0000256" key="3">
    <source>
        <dbReference type="ARBA" id="ARBA00004721"/>
    </source>
</evidence>
<dbReference type="PRINTS" id="PR00465">
    <property type="entry name" value="EP450IV"/>
</dbReference>
<evidence type="ECO:0000256" key="12">
    <source>
        <dbReference type="ARBA" id="ARBA00023136"/>
    </source>
</evidence>
<evidence type="ECO:0000256" key="5">
    <source>
        <dbReference type="ARBA" id="ARBA00022617"/>
    </source>
</evidence>
<comment type="similarity">
    <text evidence="4 13">Belongs to the cytochrome P450 family.</text>
</comment>
<dbReference type="Gene3D" id="1.10.630.10">
    <property type="entry name" value="Cytochrome P450"/>
    <property type="match status" value="1"/>
</dbReference>
<dbReference type="SUPFAM" id="SSF48264">
    <property type="entry name" value="Cytochrome P450"/>
    <property type="match status" value="1"/>
</dbReference>
<evidence type="ECO:0000256" key="7">
    <source>
        <dbReference type="ARBA" id="ARBA00022723"/>
    </source>
</evidence>
<evidence type="ECO:0000256" key="4">
    <source>
        <dbReference type="ARBA" id="ARBA00010617"/>
    </source>
</evidence>
<name>A0ABR3IQJ8_9AGAR</name>
<proteinExistence type="inferred from homology"/>
<evidence type="ECO:0000256" key="10">
    <source>
        <dbReference type="ARBA" id="ARBA00023004"/>
    </source>
</evidence>
<keyword evidence="5 13" id="KW-0349">Heme</keyword>
<keyword evidence="15" id="KW-1185">Reference proteome</keyword>
<comment type="caution">
    <text evidence="14">The sequence shown here is derived from an EMBL/GenBank/DDBJ whole genome shotgun (WGS) entry which is preliminary data.</text>
</comment>
<comment type="subcellular location">
    <subcellularLocation>
        <location evidence="2">Membrane</location>
    </subcellularLocation>
</comment>
<keyword evidence="10 13" id="KW-0408">Iron</keyword>
<comment type="pathway">
    <text evidence="3">Secondary metabolite biosynthesis; terpenoid biosynthesis.</text>
</comment>
<gene>
    <name evidence="14" type="ORF">HGRIS_001004</name>
</gene>